<reference evidence="2 3" key="1">
    <citation type="submission" date="2017-10" db="EMBL/GenBank/DDBJ databases">
        <title>Draft genome sequences of strains TRE 1, TRE 9, TRE H and TRI 7, isolated from tamarins, belonging to four potential novel Bifidobacterium species.</title>
        <authorList>
            <person name="Mattarelli P."/>
            <person name="Modesto M."/>
            <person name="Puglisi E."/>
            <person name="Morelli L."/>
            <person name="Spezio C."/>
            <person name="Bonetti A."/>
            <person name="Sandri C."/>
        </authorList>
    </citation>
    <scope>NUCLEOTIDE SEQUENCE [LARGE SCALE GENOMIC DNA]</scope>
    <source>
        <strain evidence="3">TRI7</strain>
    </source>
</reference>
<evidence type="ECO:0000313" key="2">
    <source>
        <dbReference type="EMBL" id="PJM76114.1"/>
    </source>
</evidence>
<keyword evidence="1" id="KW-0812">Transmembrane</keyword>
<dbReference type="GO" id="GO:0016747">
    <property type="term" value="F:acyltransferase activity, transferring groups other than amino-acyl groups"/>
    <property type="evidence" value="ECO:0007669"/>
    <property type="project" value="TreeGrafter"/>
</dbReference>
<dbReference type="EMBL" id="PEBK01000001">
    <property type="protein sequence ID" value="PJM76114.1"/>
    <property type="molecule type" value="Genomic_DNA"/>
</dbReference>
<evidence type="ECO:0000256" key="1">
    <source>
        <dbReference type="SAM" id="Phobius"/>
    </source>
</evidence>
<dbReference type="SUPFAM" id="SSF53474">
    <property type="entry name" value="alpha/beta-Hydrolases"/>
    <property type="match status" value="1"/>
</dbReference>
<protein>
    <recommendedName>
        <fullName evidence="4">Esterase</fullName>
    </recommendedName>
</protein>
<proteinExistence type="predicted"/>
<dbReference type="InterPro" id="IPR029058">
    <property type="entry name" value="AB_hydrolase_fold"/>
</dbReference>
<feature type="transmembrane region" description="Helical" evidence="1">
    <location>
        <begin position="137"/>
        <end position="157"/>
    </location>
</feature>
<dbReference type="OrthoDB" id="3723842at2"/>
<sequence>MAALIDIHAPHGIAGHGISTFRDREPRHHPRERCDVKADRTTLGESSWPRNGLDANGREEWLLDGGTTLRAPWMIRLLKLDIDSGWLPVTLFAVTVIGVAGLFGIALYEAVRSGAAGSRNSGGRNDDGPIGRFRRPAVIIAGAAVGFAVGFSVAWLLDHYLVFGVMLGIKVVWAVAVGLAPLGAAIASIVVTRGARRAASAALIPFAVLSCAVNVNAVYGEYPTLGSVLGVSSFSRLDVSRIRAARLSPAQWRQRAASGDLGAVPSHGRTGSVIIPATTSGFRAREAVVYLPPAALSKTPPRLPVFLMLSGQPGSPDRAFLAGELSSIFDDYAARHHGLAPIVVSADQLGNAFHNTLCVDSEKYGDAETYLTRDVTDWITANLPASRDPKQWAIGGFSQGGTCAVQLGPAHPDLYGTMFTVGAELGPHAGSERTMVREYFGGSETAYRRHVPIDIMRAKGHSDQMLVMAAGQLDGESIDNIGRIAPVAKSIGMETTGLTVMGSGHDWHAVQQALRTSLDAIGARMGLSDDTDTSIRGSTQVRVMSIAATDDDGMGNGNGNEEGER</sequence>
<dbReference type="InterPro" id="IPR050583">
    <property type="entry name" value="Mycobacterial_A85_antigen"/>
</dbReference>
<gene>
    <name evidence="2" type="ORF">CSQ87_00855</name>
</gene>
<accession>A0A2M9HH12</accession>
<name>A0A2M9HH12_9BIFI</name>
<keyword evidence="3" id="KW-1185">Reference proteome</keyword>
<dbReference type="Pfam" id="PF00756">
    <property type="entry name" value="Esterase"/>
    <property type="match status" value="1"/>
</dbReference>
<dbReference type="Proteomes" id="UP000231451">
    <property type="component" value="Unassembled WGS sequence"/>
</dbReference>
<dbReference type="PANTHER" id="PTHR48098:SF1">
    <property type="entry name" value="DIACYLGLYCEROL ACYLTRANSFERASE_MYCOLYLTRANSFERASE AG85A"/>
    <property type="match status" value="1"/>
</dbReference>
<dbReference type="InterPro" id="IPR000801">
    <property type="entry name" value="Esterase-like"/>
</dbReference>
<comment type="caution">
    <text evidence="2">The sequence shown here is derived from an EMBL/GenBank/DDBJ whole genome shotgun (WGS) entry which is preliminary data.</text>
</comment>
<feature type="transmembrane region" description="Helical" evidence="1">
    <location>
        <begin position="86"/>
        <end position="111"/>
    </location>
</feature>
<keyword evidence="1" id="KW-0472">Membrane</keyword>
<dbReference type="AlphaFoldDB" id="A0A2M9HH12"/>
<evidence type="ECO:0000313" key="3">
    <source>
        <dbReference type="Proteomes" id="UP000231451"/>
    </source>
</evidence>
<keyword evidence="1" id="KW-1133">Transmembrane helix</keyword>
<dbReference type="Gene3D" id="3.40.50.1820">
    <property type="entry name" value="alpha/beta hydrolase"/>
    <property type="match status" value="1"/>
</dbReference>
<evidence type="ECO:0008006" key="4">
    <source>
        <dbReference type="Google" id="ProtNLM"/>
    </source>
</evidence>
<dbReference type="PANTHER" id="PTHR48098">
    <property type="entry name" value="ENTEROCHELIN ESTERASE-RELATED"/>
    <property type="match status" value="1"/>
</dbReference>
<feature type="transmembrane region" description="Helical" evidence="1">
    <location>
        <begin position="163"/>
        <end position="191"/>
    </location>
</feature>
<feature type="transmembrane region" description="Helical" evidence="1">
    <location>
        <begin position="198"/>
        <end position="219"/>
    </location>
</feature>
<organism evidence="2 3">
    <name type="scientific">Bifidobacterium simiarum</name>
    <dbReference type="NCBI Taxonomy" id="2045441"/>
    <lineage>
        <taxon>Bacteria</taxon>
        <taxon>Bacillati</taxon>
        <taxon>Actinomycetota</taxon>
        <taxon>Actinomycetes</taxon>
        <taxon>Bifidobacteriales</taxon>
        <taxon>Bifidobacteriaceae</taxon>
        <taxon>Bifidobacterium</taxon>
    </lineage>
</organism>